<feature type="transmembrane region" description="Helical" evidence="1">
    <location>
        <begin position="49"/>
        <end position="76"/>
    </location>
</feature>
<keyword evidence="3" id="KW-1185">Reference proteome</keyword>
<reference evidence="2 3" key="1">
    <citation type="submission" date="2022-05" db="EMBL/GenBank/DDBJ databases">
        <title>Sporolactobacillus sp nov CPB3-1, isolated from tree bark (Mangifera indica L.).</title>
        <authorList>
            <person name="Phuengjayaem S."/>
            <person name="Tanasupawat S."/>
        </authorList>
    </citation>
    <scope>NUCLEOTIDE SEQUENCE [LARGE SCALE GENOMIC DNA]</scope>
    <source>
        <strain evidence="2 3">CPB3-1</strain>
    </source>
</reference>
<keyword evidence="1" id="KW-0472">Membrane</keyword>
<accession>A0ABT0MCF3</accession>
<name>A0ABT0MCF3_9BACL</name>
<protein>
    <submittedName>
        <fullName evidence="2">YqhR family membrane protein</fullName>
    </submittedName>
</protein>
<evidence type="ECO:0000313" key="3">
    <source>
        <dbReference type="Proteomes" id="UP001203004"/>
    </source>
</evidence>
<dbReference type="RefSeq" id="WP_249102365.1">
    <property type="nucleotide sequence ID" value="NZ_JAMAST010000017.1"/>
</dbReference>
<dbReference type="Pfam" id="PF11085">
    <property type="entry name" value="YqhR"/>
    <property type="match status" value="1"/>
</dbReference>
<dbReference type="Proteomes" id="UP001203004">
    <property type="component" value="Unassembled WGS sequence"/>
</dbReference>
<gene>
    <name evidence="2" type="ORF">M3N64_11570</name>
</gene>
<proteinExistence type="predicted"/>
<feature type="transmembrane region" description="Helical" evidence="1">
    <location>
        <begin position="127"/>
        <end position="149"/>
    </location>
</feature>
<evidence type="ECO:0000313" key="2">
    <source>
        <dbReference type="EMBL" id="MCL1632557.1"/>
    </source>
</evidence>
<keyword evidence="1" id="KW-1133">Transmembrane helix</keyword>
<dbReference type="InterPro" id="IPR024563">
    <property type="entry name" value="YqhR"/>
</dbReference>
<sequence length="198" mass="22427">MNRGLMYMLCRLFGHNDAHKKRLEEVWAMARRAKKSKSSKKKQPLAKSLGRTAITGLFGGFFWASIGLVCYLLNFSKIGPALLFDPFPYWSWRSQLSGQMLAVAGISVLSVFVAMLYLVAFSRIKSMWFSIGFGLCLWGGVFFLCRPFLNHLPHLKNLDLNTLITSLCLFALYGLFIGYSISFDFEEQNSTGNSYSNQ</sequence>
<organism evidence="2 3">
    <name type="scientific">Sporolactobacillus mangiferae</name>
    <dbReference type="NCBI Taxonomy" id="2940498"/>
    <lineage>
        <taxon>Bacteria</taxon>
        <taxon>Bacillati</taxon>
        <taxon>Bacillota</taxon>
        <taxon>Bacilli</taxon>
        <taxon>Bacillales</taxon>
        <taxon>Sporolactobacillaceae</taxon>
        <taxon>Sporolactobacillus</taxon>
    </lineage>
</organism>
<keyword evidence="1" id="KW-0812">Transmembrane</keyword>
<feature type="transmembrane region" description="Helical" evidence="1">
    <location>
        <begin position="96"/>
        <end position="120"/>
    </location>
</feature>
<comment type="caution">
    <text evidence="2">The sequence shown here is derived from an EMBL/GenBank/DDBJ whole genome shotgun (WGS) entry which is preliminary data.</text>
</comment>
<feature type="transmembrane region" description="Helical" evidence="1">
    <location>
        <begin position="161"/>
        <end position="181"/>
    </location>
</feature>
<dbReference type="EMBL" id="JAMAST010000017">
    <property type="protein sequence ID" value="MCL1632557.1"/>
    <property type="molecule type" value="Genomic_DNA"/>
</dbReference>
<evidence type="ECO:0000256" key="1">
    <source>
        <dbReference type="SAM" id="Phobius"/>
    </source>
</evidence>